<dbReference type="Proteomes" id="UP000499080">
    <property type="component" value="Unassembled WGS sequence"/>
</dbReference>
<gene>
    <name evidence="2" type="ORF">AVEN_164297_1</name>
</gene>
<proteinExistence type="predicted"/>
<reference evidence="2 3" key="1">
    <citation type="journal article" date="2019" name="Sci. Rep.">
        <title>Orb-weaving spider Araneus ventricosus genome elucidates the spidroin gene catalogue.</title>
        <authorList>
            <person name="Kono N."/>
            <person name="Nakamura H."/>
            <person name="Ohtoshi R."/>
            <person name="Moran D.A.P."/>
            <person name="Shinohara A."/>
            <person name="Yoshida Y."/>
            <person name="Fujiwara M."/>
            <person name="Mori M."/>
            <person name="Tomita M."/>
            <person name="Arakawa K."/>
        </authorList>
    </citation>
    <scope>NUCLEOTIDE SEQUENCE [LARGE SCALE GENOMIC DNA]</scope>
</reference>
<dbReference type="EMBL" id="BGPR01001622">
    <property type="protein sequence ID" value="GBM58115.1"/>
    <property type="molecule type" value="Genomic_DNA"/>
</dbReference>
<sequence length="89" mass="10204">MEPSHKILQAQRVIQCVHPEAVETDLHTATIGRCLRAITRNTSRKRAPRPPPATLSNQRRTWHTRSPPTEATPPTLVRYDSFRSFAPFF</sequence>
<keyword evidence="3" id="KW-1185">Reference proteome</keyword>
<evidence type="ECO:0000313" key="3">
    <source>
        <dbReference type="Proteomes" id="UP000499080"/>
    </source>
</evidence>
<comment type="caution">
    <text evidence="2">The sequence shown here is derived from an EMBL/GenBank/DDBJ whole genome shotgun (WGS) entry which is preliminary data.</text>
</comment>
<protein>
    <submittedName>
        <fullName evidence="2">Uncharacterized protein</fullName>
    </submittedName>
</protein>
<dbReference type="AlphaFoldDB" id="A0A4Y2GZ66"/>
<feature type="region of interest" description="Disordered" evidence="1">
    <location>
        <begin position="40"/>
        <end position="75"/>
    </location>
</feature>
<name>A0A4Y2GZ66_ARAVE</name>
<organism evidence="2 3">
    <name type="scientific">Araneus ventricosus</name>
    <name type="common">Orbweaver spider</name>
    <name type="synonym">Epeira ventricosa</name>
    <dbReference type="NCBI Taxonomy" id="182803"/>
    <lineage>
        <taxon>Eukaryota</taxon>
        <taxon>Metazoa</taxon>
        <taxon>Ecdysozoa</taxon>
        <taxon>Arthropoda</taxon>
        <taxon>Chelicerata</taxon>
        <taxon>Arachnida</taxon>
        <taxon>Araneae</taxon>
        <taxon>Araneomorphae</taxon>
        <taxon>Entelegynae</taxon>
        <taxon>Araneoidea</taxon>
        <taxon>Araneidae</taxon>
        <taxon>Araneus</taxon>
    </lineage>
</organism>
<evidence type="ECO:0000313" key="2">
    <source>
        <dbReference type="EMBL" id="GBM58115.1"/>
    </source>
</evidence>
<feature type="compositionally biased region" description="Polar residues" evidence="1">
    <location>
        <begin position="54"/>
        <end position="69"/>
    </location>
</feature>
<accession>A0A4Y2GZ66</accession>
<evidence type="ECO:0000256" key="1">
    <source>
        <dbReference type="SAM" id="MobiDB-lite"/>
    </source>
</evidence>